<name>V5D2Y8_TRYCR</name>
<evidence type="ECO:0000313" key="2">
    <source>
        <dbReference type="EMBL" id="ESS61851.1"/>
    </source>
</evidence>
<reference evidence="2 3" key="1">
    <citation type="journal article" date="2014" name="Genome Announc.">
        <title>Trypanosoma cruzi Clone Dm28c Draft Genome Sequence.</title>
        <authorList>
            <person name="Grisard E.C."/>
            <person name="Teixeira S.M."/>
            <person name="de Almeida L.G."/>
            <person name="Stoco P.H."/>
            <person name="Gerber A.L."/>
            <person name="Talavera-Lopez C."/>
            <person name="Lima O.C."/>
            <person name="Andersson B."/>
            <person name="de Vasconcelos A.T."/>
        </authorList>
    </citation>
    <scope>NUCLEOTIDE SEQUENCE [LARGE SCALE GENOMIC DNA]</scope>
    <source>
        <strain evidence="2 3">Dm28c</strain>
    </source>
</reference>
<dbReference type="AlphaFoldDB" id="V5D2Y8"/>
<dbReference type="EMBL" id="AYLP01000234">
    <property type="protein sequence ID" value="ESS61851.1"/>
    <property type="molecule type" value="Genomic_DNA"/>
</dbReference>
<gene>
    <name evidence="2" type="ORF">TCDM_10522</name>
</gene>
<protein>
    <submittedName>
        <fullName evidence="2">Uncharacterized protein</fullName>
    </submittedName>
</protein>
<proteinExistence type="predicted"/>
<evidence type="ECO:0000313" key="3">
    <source>
        <dbReference type="Proteomes" id="UP000017861"/>
    </source>
</evidence>
<accession>V5D2Y8</accession>
<organism evidence="2 3">
    <name type="scientific">Trypanosoma cruzi Dm28c</name>
    <dbReference type="NCBI Taxonomy" id="1416333"/>
    <lineage>
        <taxon>Eukaryota</taxon>
        <taxon>Discoba</taxon>
        <taxon>Euglenozoa</taxon>
        <taxon>Kinetoplastea</taxon>
        <taxon>Metakinetoplastina</taxon>
        <taxon>Trypanosomatida</taxon>
        <taxon>Trypanosomatidae</taxon>
        <taxon>Trypanosoma</taxon>
        <taxon>Schizotrypanum</taxon>
    </lineage>
</organism>
<dbReference type="VEuPathDB" id="TriTrypDB:TCDM_10522"/>
<feature type="region of interest" description="Disordered" evidence="1">
    <location>
        <begin position="41"/>
        <end position="70"/>
    </location>
</feature>
<sequence length="84" mass="9437">MRVPRLFHGFLNRRLVRWSPPKIQACNQATHAGSTTRALEMDQALPPPPHHRRHGLLIPRRTTGDSASSTAVMPVIENMDCDCL</sequence>
<comment type="caution">
    <text evidence="2">The sequence shown here is derived from an EMBL/GenBank/DDBJ whole genome shotgun (WGS) entry which is preliminary data.</text>
</comment>
<evidence type="ECO:0000256" key="1">
    <source>
        <dbReference type="SAM" id="MobiDB-lite"/>
    </source>
</evidence>
<dbReference type="Proteomes" id="UP000017861">
    <property type="component" value="Unassembled WGS sequence"/>
</dbReference>